<dbReference type="Proteomes" id="UP000476332">
    <property type="component" value="Unassembled WGS sequence"/>
</dbReference>
<gene>
    <name evidence="3" type="ORF">GTW51_20635</name>
</gene>
<evidence type="ECO:0000256" key="1">
    <source>
        <dbReference type="ARBA" id="ARBA00006987"/>
    </source>
</evidence>
<dbReference type="CDD" id="cd07012">
    <property type="entry name" value="PBP2_Bug_TTT"/>
    <property type="match status" value="1"/>
</dbReference>
<comment type="caution">
    <text evidence="3">The sequence shown here is derived from an EMBL/GenBank/DDBJ whole genome shotgun (WGS) entry which is preliminary data.</text>
</comment>
<dbReference type="Gene3D" id="3.40.190.150">
    <property type="entry name" value="Bordetella uptake gene, domain 1"/>
    <property type="match status" value="1"/>
</dbReference>
<dbReference type="PIRSF" id="PIRSF017082">
    <property type="entry name" value="YflP"/>
    <property type="match status" value="1"/>
</dbReference>
<sequence>MNVSKRLMLLATAAGVALMGGAASAEDYPSRPITLIVPYPAGGGTDIVARTLAAELEKELGVTINVTNRAGGGGIVGTTAISQARPDGYTIGVIASDISLYKPQGLADLSLENLTPIGQTNELPGGITVKADAPYANIAELIGAIEANPGTLKATGAPPNANWHVGYLGFTLAADVDPQNVIWVPTQGGAAGHLDVAAGNSTFSTASLVEAKALIEAGQLRPLAISADERSSAFPEIPTLKESGIEWSYGLWHGVVGPQDLPDEERRVLLAAVENAANSEGFRNTLVDRGFTHVWRGGDDFRAFMASDMEAMAEIFSRLKK</sequence>
<dbReference type="EMBL" id="JAAAMJ010000027">
    <property type="protein sequence ID" value="NDV89083.1"/>
    <property type="molecule type" value="Genomic_DNA"/>
</dbReference>
<dbReference type="InterPro" id="IPR042100">
    <property type="entry name" value="Bug_dom1"/>
</dbReference>
<feature type="signal peptide" evidence="2">
    <location>
        <begin position="1"/>
        <end position="25"/>
    </location>
</feature>
<dbReference type="Pfam" id="PF03401">
    <property type="entry name" value="TctC"/>
    <property type="match status" value="1"/>
</dbReference>
<proteinExistence type="inferred from homology"/>
<dbReference type="Gene3D" id="3.40.190.10">
    <property type="entry name" value="Periplasmic binding protein-like II"/>
    <property type="match status" value="1"/>
</dbReference>
<dbReference type="InterPro" id="IPR005064">
    <property type="entry name" value="BUG"/>
</dbReference>
<name>A0A6L9MMN5_9HYPH</name>
<evidence type="ECO:0000313" key="3">
    <source>
        <dbReference type="EMBL" id="NDV89083.1"/>
    </source>
</evidence>
<evidence type="ECO:0000256" key="2">
    <source>
        <dbReference type="SAM" id="SignalP"/>
    </source>
</evidence>
<feature type="chain" id="PRO_5026967276" evidence="2">
    <location>
        <begin position="26"/>
        <end position="321"/>
    </location>
</feature>
<protein>
    <submittedName>
        <fullName evidence="3">Tripartite tricarboxylate transporter substrate binding protein</fullName>
    </submittedName>
</protein>
<organism evidence="3 4">
    <name type="scientific">Aurantimonas aggregata</name>
    <dbReference type="NCBI Taxonomy" id="2047720"/>
    <lineage>
        <taxon>Bacteria</taxon>
        <taxon>Pseudomonadati</taxon>
        <taxon>Pseudomonadota</taxon>
        <taxon>Alphaproteobacteria</taxon>
        <taxon>Hyphomicrobiales</taxon>
        <taxon>Aurantimonadaceae</taxon>
        <taxon>Aurantimonas</taxon>
    </lineage>
</organism>
<keyword evidence="4" id="KW-1185">Reference proteome</keyword>
<keyword evidence="2" id="KW-0732">Signal</keyword>
<accession>A0A6L9MMN5</accession>
<dbReference type="AlphaFoldDB" id="A0A6L9MMN5"/>
<evidence type="ECO:0000313" key="4">
    <source>
        <dbReference type="Proteomes" id="UP000476332"/>
    </source>
</evidence>
<dbReference type="PANTHER" id="PTHR42928">
    <property type="entry name" value="TRICARBOXYLATE-BINDING PROTEIN"/>
    <property type="match status" value="1"/>
</dbReference>
<comment type="similarity">
    <text evidence="1">Belongs to the UPF0065 (bug) family.</text>
</comment>
<dbReference type="RefSeq" id="WP_163045937.1">
    <property type="nucleotide sequence ID" value="NZ_JAAAMJ010000027.1"/>
</dbReference>
<reference evidence="3 4" key="1">
    <citation type="submission" date="2020-01" db="EMBL/GenBank/DDBJ databases">
        <title>Genomes of bacteria type strains.</title>
        <authorList>
            <person name="Chen J."/>
            <person name="Zhu S."/>
            <person name="Chen J."/>
        </authorList>
    </citation>
    <scope>NUCLEOTIDE SEQUENCE [LARGE SCALE GENOMIC DNA]</scope>
    <source>
        <strain evidence="3 4">KCTC 52919</strain>
    </source>
</reference>
<dbReference type="PANTHER" id="PTHR42928:SF5">
    <property type="entry name" value="BLR1237 PROTEIN"/>
    <property type="match status" value="1"/>
</dbReference>